<gene>
    <name evidence="13" type="ORF">HXX76_001905</name>
</gene>
<dbReference type="Pfam" id="PF00355">
    <property type="entry name" value="Rieske"/>
    <property type="match status" value="1"/>
</dbReference>
<feature type="region of interest" description="Disordered" evidence="10">
    <location>
        <begin position="339"/>
        <end position="411"/>
    </location>
</feature>
<feature type="transmembrane region" description="Helical" evidence="11">
    <location>
        <begin position="733"/>
        <end position="755"/>
    </location>
</feature>
<keyword evidence="7" id="KW-0408">Iron</keyword>
<dbReference type="PANTHER" id="PTHR21266:SF32">
    <property type="entry name" value="CHOLESTEROL 7-DESATURASE NVD"/>
    <property type="match status" value="1"/>
</dbReference>
<dbReference type="AlphaFoldDB" id="A0A835WA19"/>
<accession>A0A835WA19</accession>
<organism evidence="13 14">
    <name type="scientific">Chlamydomonas incerta</name>
    <dbReference type="NCBI Taxonomy" id="51695"/>
    <lineage>
        <taxon>Eukaryota</taxon>
        <taxon>Viridiplantae</taxon>
        <taxon>Chlorophyta</taxon>
        <taxon>core chlorophytes</taxon>
        <taxon>Chlorophyceae</taxon>
        <taxon>CS clade</taxon>
        <taxon>Chlamydomonadales</taxon>
        <taxon>Chlamydomonadaceae</taxon>
        <taxon>Chlamydomonas</taxon>
    </lineage>
</organism>
<feature type="compositionally biased region" description="Low complexity" evidence="10">
    <location>
        <begin position="352"/>
        <end position="397"/>
    </location>
</feature>
<reference evidence="13" key="1">
    <citation type="journal article" date="2020" name="bioRxiv">
        <title>Comparative genomics of Chlamydomonas.</title>
        <authorList>
            <person name="Craig R.J."/>
            <person name="Hasan A.R."/>
            <person name="Ness R.W."/>
            <person name="Keightley P.D."/>
        </authorList>
    </citation>
    <scope>NUCLEOTIDE SEQUENCE</scope>
    <source>
        <strain evidence="13">SAG 7.73</strain>
    </source>
</reference>
<dbReference type="OrthoDB" id="426882at2759"/>
<dbReference type="InterPro" id="IPR017941">
    <property type="entry name" value="Rieske_2Fe-2S"/>
</dbReference>
<evidence type="ECO:0000259" key="12">
    <source>
        <dbReference type="PROSITE" id="PS51296"/>
    </source>
</evidence>
<feature type="compositionally biased region" description="Low complexity" evidence="10">
    <location>
        <begin position="265"/>
        <end position="289"/>
    </location>
</feature>
<dbReference type="SUPFAM" id="SSF55961">
    <property type="entry name" value="Bet v1-like"/>
    <property type="match status" value="1"/>
</dbReference>
<dbReference type="GO" id="GO:0016020">
    <property type="term" value="C:membrane"/>
    <property type="evidence" value="ECO:0007669"/>
    <property type="project" value="UniProtKB-SubCell"/>
</dbReference>
<evidence type="ECO:0000256" key="7">
    <source>
        <dbReference type="ARBA" id="ARBA00023004"/>
    </source>
</evidence>
<evidence type="ECO:0000313" key="14">
    <source>
        <dbReference type="Proteomes" id="UP000650467"/>
    </source>
</evidence>
<dbReference type="EMBL" id="JAEHOC010000003">
    <property type="protein sequence ID" value="KAG2443553.1"/>
    <property type="molecule type" value="Genomic_DNA"/>
</dbReference>
<dbReference type="PANTHER" id="PTHR21266">
    <property type="entry name" value="IRON-SULFUR DOMAIN CONTAINING PROTEIN"/>
    <property type="match status" value="1"/>
</dbReference>
<dbReference type="Gene3D" id="2.102.10.10">
    <property type="entry name" value="Rieske [2Fe-2S] iron-sulphur domain"/>
    <property type="match status" value="1"/>
</dbReference>
<evidence type="ECO:0000256" key="4">
    <source>
        <dbReference type="ARBA" id="ARBA00022723"/>
    </source>
</evidence>
<evidence type="ECO:0000313" key="13">
    <source>
        <dbReference type="EMBL" id="KAG2443553.1"/>
    </source>
</evidence>
<evidence type="ECO:0000256" key="9">
    <source>
        <dbReference type="ARBA" id="ARBA00023136"/>
    </source>
</evidence>
<keyword evidence="3" id="KW-0001">2Fe-2S</keyword>
<dbReference type="GO" id="GO:0046872">
    <property type="term" value="F:metal ion binding"/>
    <property type="evidence" value="ECO:0007669"/>
    <property type="project" value="UniProtKB-KW"/>
</dbReference>
<evidence type="ECO:0000256" key="5">
    <source>
        <dbReference type="ARBA" id="ARBA00022989"/>
    </source>
</evidence>
<evidence type="ECO:0000256" key="3">
    <source>
        <dbReference type="ARBA" id="ARBA00022714"/>
    </source>
</evidence>
<evidence type="ECO:0000256" key="10">
    <source>
        <dbReference type="SAM" id="MobiDB-lite"/>
    </source>
</evidence>
<dbReference type="GO" id="GO:0016491">
    <property type="term" value="F:oxidoreductase activity"/>
    <property type="evidence" value="ECO:0007669"/>
    <property type="project" value="UniProtKB-KW"/>
</dbReference>
<keyword evidence="8" id="KW-0411">Iron-sulfur</keyword>
<comment type="subcellular location">
    <subcellularLocation>
        <location evidence="1">Membrane</location>
    </subcellularLocation>
</comment>
<feature type="region of interest" description="Disordered" evidence="10">
    <location>
        <begin position="556"/>
        <end position="582"/>
    </location>
</feature>
<keyword evidence="14" id="KW-1185">Reference proteome</keyword>
<comment type="caution">
    <text evidence="13">The sequence shown here is derived from an EMBL/GenBank/DDBJ whole genome shotgun (WGS) entry which is preliminary data.</text>
</comment>
<feature type="transmembrane region" description="Helical" evidence="11">
    <location>
        <begin position="704"/>
        <end position="726"/>
    </location>
</feature>
<dbReference type="PROSITE" id="PS51296">
    <property type="entry name" value="RIESKE"/>
    <property type="match status" value="1"/>
</dbReference>
<dbReference type="InterPro" id="IPR036922">
    <property type="entry name" value="Rieske_2Fe-2S_sf"/>
</dbReference>
<evidence type="ECO:0000256" key="11">
    <source>
        <dbReference type="SAM" id="Phobius"/>
    </source>
</evidence>
<dbReference type="GO" id="GO:0005737">
    <property type="term" value="C:cytoplasm"/>
    <property type="evidence" value="ECO:0007669"/>
    <property type="project" value="TreeGrafter"/>
</dbReference>
<feature type="region of interest" description="Disordered" evidence="10">
    <location>
        <begin position="260"/>
        <end position="298"/>
    </location>
</feature>
<dbReference type="GO" id="GO:0051537">
    <property type="term" value="F:2 iron, 2 sulfur cluster binding"/>
    <property type="evidence" value="ECO:0007669"/>
    <property type="project" value="UniProtKB-KW"/>
</dbReference>
<dbReference type="Proteomes" id="UP000650467">
    <property type="component" value="Unassembled WGS sequence"/>
</dbReference>
<evidence type="ECO:0000256" key="6">
    <source>
        <dbReference type="ARBA" id="ARBA00023002"/>
    </source>
</evidence>
<evidence type="ECO:0000256" key="1">
    <source>
        <dbReference type="ARBA" id="ARBA00004370"/>
    </source>
</evidence>
<keyword evidence="6" id="KW-0560">Oxidoreductase</keyword>
<name>A0A835WA19_CHLIN</name>
<feature type="domain" description="Rieske" evidence="12">
    <location>
        <begin position="112"/>
        <end position="222"/>
    </location>
</feature>
<protein>
    <recommendedName>
        <fullName evidence="12">Rieske domain-containing protein</fullName>
    </recommendedName>
</protein>
<keyword evidence="9 11" id="KW-0472">Membrane</keyword>
<evidence type="ECO:0000256" key="8">
    <source>
        <dbReference type="ARBA" id="ARBA00023014"/>
    </source>
</evidence>
<keyword evidence="5 11" id="KW-1133">Transmembrane helix</keyword>
<keyword evidence="2 11" id="KW-0812">Transmembrane</keyword>
<evidence type="ECO:0000256" key="2">
    <source>
        <dbReference type="ARBA" id="ARBA00022692"/>
    </source>
</evidence>
<dbReference type="SUPFAM" id="SSF50022">
    <property type="entry name" value="ISP domain"/>
    <property type="match status" value="1"/>
</dbReference>
<dbReference type="InterPro" id="IPR050584">
    <property type="entry name" value="Cholesterol_7-desaturase"/>
</dbReference>
<sequence>MGSSLRPRASGVWPGTQCQLRRTAPCVRAACRSGRASYGTRPSGSGRRGWVGAPAAVSTTITTTTASTAATAAADIEREGAIAGAAAGTERQTAAAQAGTVDAPFIWTRHWWPLLPEAYLRADRPTPVTLLGVPLVVWRDGAGSWRVFKDQCPHRMAPLSEGRVEADGSLSCSYHGWRFQGSGACSRIPQALDAAAEAAACSSRRSCATAFPCKVEAGMLWVWPDESADASAAAAATPPVITNNLRSRGADIDAQWREWQAAQEGATTSAATSASASASSSSSSASGKDAAAKKGSKPPRRVDWFMRELPYSYEVLLENLLDPAHLPFSHHGLNPFLNRSAGGPMPMRPPKSADAAGGDAPASSDPASSSTSASSQTSTGASTSTSTGDATGAAAATVPRHWARETGPDSEFDFVGNISRDGSISLTAPHLITYTYRTGAGSDMLIELFATPVAPGRSRFFTPAVPPPPGAKRPPMPPLKQLNFKRVAAIASFILDPVVTYHRTMNTLLDGDSVFLHVQDELLRRIEAEADSASPTASAAATAATATAAAAAPAAPAASSADGNGSTSTNSTSTNGSSSSGSLWSRVYYLPTQADSAMLAGRRWLEERAGGGPFRARQRQLLAPSSSPSPTAASSGGAVEAALLPLISTGGAGPVVPGAAPTPEARKAKLLNRYEQHTRHCPACRGRLEKLQALAAAARSAQNLLNIALCVAGGAVGAAAAASAAASSAGVGALGSAVGPAALVTALLAAAWWSAGWLAAAADRWAQEFVFVDYVHAEHD</sequence>
<keyword evidence="4" id="KW-0479">Metal-binding</keyword>
<proteinExistence type="predicted"/>